<reference evidence="3 4" key="1">
    <citation type="journal article" date="2016" name="Nat. Commun.">
        <title>Thousands of microbial genomes shed light on interconnected biogeochemical processes in an aquifer system.</title>
        <authorList>
            <person name="Anantharaman K."/>
            <person name="Brown C.T."/>
            <person name="Hug L.A."/>
            <person name="Sharon I."/>
            <person name="Castelle C.J."/>
            <person name="Probst A.J."/>
            <person name="Thomas B.C."/>
            <person name="Singh A."/>
            <person name="Wilkins M.J."/>
            <person name="Karaoz U."/>
            <person name="Brodie E.L."/>
            <person name="Williams K.H."/>
            <person name="Hubbard S.S."/>
            <person name="Banfield J.F."/>
        </authorList>
    </citation>
    <scope>NUCLEOTIDE SEQUENCE [LARGE SCALE GENOMIC DNA]</scope>
</reference>
<evidence type="ECO:0000313" key="3">
    <source>
        <dbReference type="EMBL" id="OGY89063.1"/>
    </source>
</evidence>
<comment type="caution">
    <text evidence="3">The sequence shown here is derived from an EMBL/GenBank/DDBJ whole genome shotgun (WGS) entry which is preliminary data.</text>
</comment>
<dbReference type="InterPro" id="IPR000305">
    <property type="entry name" value="GIY-YIG_endonuc"/>
</dbReference>
<dbReference type="InterPro" id="IPR050190">
    <property type="entry name" value="UPF0213_domain"/>
</dbReference>
<dbReference type="Proteomes" id="UP000178849">
    <property type="component" value="Unassembled WGS sequence"/>
</dbReference>
<dbReference type="Gene3D" id="3.40.1440.10">
    <property type="entry name" value="GIY-YIG endonuclease"/>
    <property type="match status" value="1"/>
</dbReference>
<dbReference type="AlphaFoldDB" id="A0A1G2BIM8"/>
<name>A0A1G2BIM8_9BACT</name>
<dbReference type="InterPro" id="IPR035901">
    <property type="entry name" value="GIY-YIG_endonuc_sf"/>
</dbReference>
<dbReference type="PANTHER" id="PTHR34477">
    <property type="entry name" value="UPF0213 PROTEIN YHBQ"/>
    <property type="match status" value="1"/>
</dbReference>
<dbReference type="SMART" id="SM00465">
    <property type="entry name" value="GIYc"/>
    <property type="match status" value="1"/>
</dbReference>
<feature type="domain" description="GIY-YIG" evidence="2">
    <location>
        <begin position="1"/>
        <end position="76"/>
    </location>
</feature>
<proteinExistence type="inferred from homology"/>
<evidence type="ECO:0000256" key="1">
    <source>
        <dbReference type="ARBA" id="ARBA00007435"/>
    </source>
</evidence>
<sequence length="103" mass="12145">MYYVYLLMNERHTVIYTGVTNNLARRLNEHQSGLIKGFTQKYNVHKLVYYEVFENIIDAIQREKQIKAGSRRKKLELIKGSTLSLRGRLRRPKQSRCQSTTAL</sequence>
<organism evidence="3 4">
    <name type="scientific">Candidatus Komeilibacteria bacterium RIFCSPLOWO2_01_FULL_45_10</name>
    <dbReference type="NCBI Taxonomy" id="1798550"/>
    <lineage>
        <taxon>Bacteria</taxon>
        <taxon>Candidatus Komeiliibacteriota</taxon>
    </lineage>
</organism>
<dbReference type="STRING" id="1798550.A2927_02945"/>
<dbReference type="CDD" id="cd10448">
    <property type="entry name" value="GIY-YIG_unchar_3"/>
    <property type="match status" value="1"/>
</dbReference>
<gene>
    <name evidence="3" type="ORF">A2927_02945</name>
</gene>
<dbReference type="Pfam" id="PF01541">
    <property type="entry name" value="GIY-YIG"/>
    <property type="match status" value="1"/>
</dbReference>
<protein>
    <recommendedName>
        <fullName evidence="2">GIY-YIG domain-containing protein</fullName>
    </recommendedName>
</protein>
<dbReference type="SUPFAM" id="SSF82771">
    <property type="entry name" value="GIY-YIG endonuclease"/>
    <property type="match status" value="1"/>
</dbReference>
<evidence type="ECO:0000313" key="4">
    <source>
        <dbReference type="Proteomes" id="UP000178849"/>
    </source>
</evidence>
<accession>A0A1G2BIM8</accession>
<dbReference type="PANTHER" id="PTHR34477:SF5">
    <property type="entry name" value="BSL5627 PROTEIN"/>
    <property type="match status" value="1"/>
</dbReference>
<dbReference type="EMBL" id="MHKL01000028">
    <property type="protein sequence ID" value="OGY89063.1"/>
    <property type="molecule type" value="Genomic_DNA"/>
</dbReference>
<dbReference type="PROSITE" id="PS50164">
    <property type="entry name" value="GIY_YIG"/>
    <property type="match status" value="1"/>
</dbReference>
<evidence type="ECO:0000259" key="2">
    <source>
        <dbReference type="PROSITE" id="PS50164"/>
    </source>
</evidence>
<comment type="similarity">
    <text evidence="1">Belongs to the UPF0213 family.</text>
</comment>